<feature type="transmembrane region" description="Helical" evidence="1">
    <location>
        <begin position="44"/>
        <end position="66"/>
    </location>
</feature>
<dbReference type="AlphaFoldDB" id="A0A1D7YM95"/>
<keyword evidence="1" id="KW-0812">Transmembrane</keyword>
<dbReference type="EMBL" id="CP017248">
    <property type="protein sequence ID" value="AOR36632.1"/>
    <property type="molecule type" value="Genomic_DNA"/>
</dbReference>
<protein>
    <submittedName>
        <fullName evidence="2">Uncharacterized protein</fullName>
    </submittedName>
</protein>
<evidence type="ECO:0000313" key="3">
    <source>
        <dbReference type="Proteomes" id="UP000094960"/>
    </source>
</evidence>
<evidence type="ECO:0000256" key="1">
    <source>
        <dbReference type="SAM" id="Phobius"/>
    </source>
</evidence>
<accession>A0A1D7YM95</accession>
<evidence type="ECO:0000313" key="2">
    <source>
        <dbReference type="EMBL" id="AOR36632.1"/>
    </source>
</evidence>
<dbReference type="KEGG" id="spun:BFF78_41230"/>
<organism evidence="2 3">
    <name type="scientific">Streptomyces fodineus</name>
    <dbReference type="NCBI Taxonomy" id="1904616"/>
    <lineage>
        <taxon>Bacteria</taxon>
        <taxon>Bacillati</taxon>
        <taxon>Actinomycetota</taxon>
        <taxon>Actinomycetes</taxon>
        <taxon>Kitasatosporales</taxon>
        <taxon>Streptomycetaceae</taxon>
        <taxon>Streptomyces</taxon>
    </lineage>
</organism>
<keyword evidence="1" id="KW-0472">Membrane</keyword>
<keyword evidence="3" id="KW-1185">Reference proteome</keyword>
<reference evidence="3" key="1">
    <citation type="submission" date="2016-09" db="EMBL/GenBank/DDBJ databases">
        <title>Streptomyces puniciscabiei strain:TW1S1 Genome sequencing and assembly.</title>
        <authorList>
            <person name="Kim M.-K."/>
            <person name="Kim S.B."/>
        </authorList>
    </citation>
    <scope>NUCLEOTIDE SEQUENCE [LARGE SCALE GENOMIC DNA]</scope>
    <source>
        <strain evidence="3">TW1S1</strain>
    </source>
</reference>
<proteinExistence type="predicted"/>
<name>A0A1D7YM95_9ACTN</name>
<gene>
    <name evidence="2" type="ORF">BFF78_41230</name>
</gene>
<sequence length="67" mass="7340">MRQMSRGGTVGTGAFVIGFDFLVVYTVLMTLFCVFVGSRTSWRMGSLISVPLIFMPFGLLAFGMAIH</sequence>
<keyword evidence="1" id="KW-1133">Transmembrane helix</keyword>
<feature type="transmembrane region" description="Helical" evidence="1">
    <location>
        <begin position="12"/>
        <end position="38"/>
    </location>
</feature>
<dbReference type="Proteomes" id="UP000094960">
    <property type="component" value="Chromosome"/>
</dbReference>